<keyword evidence="5 9" id="KW-0472">Membrane</keyword>
<evidence type="ECO:0000313" key="13">
    <source>
        <dbReference type="Proteomes" id="UP000198287"/>
    </source>
</evidence>
<dbReference type="Pfam" id="PF00053">
    <property type="entry name" value="EGF_laminin"/>
    <property type="match status" value="1"/>
</dbReference>
<dbReference type="AlphaFoldDB" id="A0A226DFM5"/>
<feature type="domain" description="EGF-like" evidence="11">
    <location>
        <begin position="152"/>
        <end position="192"/>
    </location>
</feature>
<feature type="transmembrane region" description="Helical" evidence="9">
    <location>
        <begin position="339"/>
        <end position="360"/>
    </location>
</feature>
<keyword evidence="6 8" id="KW-1015">Disulfide bond</keyword>
<dbReference type="GO" id="GO:0048513">
    <property type="term" value="P:animal organ development"/>
    <property type="evidence" value="ECO:0007669"/>
    <property type="project" value="UniProtKB-ARBA"/>
</dbReference>
<evidence type="ECO:0000256" key="4">
    <source>
        <dbReference type="ARBA" id="ARBA00022837"/>
    </source>
</evidence>
<evidence type="ECO:0000256" key="2">
    <source>
        <dbReference type="ARBA" id="ARBA00005897"/>
    </source>
</evidence>
<evidence type="ECO:0000256" key="10">
    <source>
        <dbReference type="SAM" id="SignalP"/>
    </source>
</evidence>
<dbReference type="InterPro" id="IPR009030">
    <property type="entry name" value="Growth_fac_rcpt_cys_sf"/>
</dbReference>
<accession>A0A226DFM5</accession>
<proteinExistence type="inferred from homology"/>
<comment type="caution">
    <text evidence="12">The sequence shown here is derived from an EMBL/GenBank/DDBJ whole genome shotgun (WGS) entry which is preliminary data.</text>
</comment>
<dbReference type="PROSITE" id="PS50026">
    <property type="entry name" value="EGF_3"/>
    <property type="match status" value="1"/>
</dbReference>
<evidence type="ECO:0000256" key="6">
    <source>
        <dbReference type="ARBA" id="ARBA00023157"/>
    </source>
</evidence>
<dbReference type="InterPro" id="IPR049883">
    <property type="entry name" value="NOTCH1_EGF-like"/>
</dbReference>
<dbReference type="SUPFAM" id="SSF57184">
    <property type="entry name" value="Growth factor receptor domain"/>
    <property type="match status" value="1"/>
</dbReference>
<keyword evidence="9" id="KW-1133">Transmembrane helix</keyword>
<dbReference type="GO" id="GO:0048731">
    <property type="term" value="P:system development"/>
    <property type="evidence" value="ECO:0007669"/>
    <property type="project" value="UniProtKB-ARBA"/>
</dbReference>
<keyword evidence="10" id="KW-0732">Signal</keyword>
<keyword evidence="3 8" id="KW-0245">EGF-like domain</keyword>
<sequence>MVDMIQMRVVAVLLLLMLGLATAGLPGSGSDPKSSRRLAPCQICRVLVTSFNTGIERTAKGHYTGGDSAWEEENKKTYKNSELRLTEIQEMLCSEVSVGKDHCHEFHINNEDLLEQWWEEVYRFAGEDLDSWLCINQLKVCCKDNHFGAECLPCPGYPDSVCSGHGKCKGNGTRKGSGQCSCETGYAGELCETCAPLFFQGQNDGEPISCSACHKACKGGCKGSGAKSCESCKEGWEFDEQLECIDVNECLSEQRKCKNTEFCQNMEGSYSCLACDFACNGCFGDGPDMCETCAEGYTRQGKICKDNSIVERQSQMNTTRYLTYCGLAIVSLIVLQKNAALASVIGVSFGVYIAITEYLLTG</sequence>
<protein>
    <submittedName>
        <fullName evidence="12">Cysteine-rich with EGF-like domain protein 1</fullName>
    </submittedName>
</protein>
<feature type="signal peptide" evidence="10">
    <location>
        <begin position="1"/>
        <end position="23"/>
    </location>
</feature>
<dbReference type="PANTHER" id="PTHR24038:SF11">
    <property type="entry name" value="INTEGRIN BETA-LIKE PROTEIN E"/>
    <property type="match status" value="1"/>
</dbReference>
<comment type="similarity">
    <text evidence="2">Belongs to the CRELD family.</text>
</comment>
<dbReference type="PROSITE" id="PS00022">
    <property type="entry name" value="EGF_1"/>
    <property type="match status" value="1"/>
</dbReference>
<reference evidence="12 13" key="1">
    <citation type="submission" date="2015-12" db="EMBL/GenBank/DDBJ databases">
        <title>The genome of Folsomia candida.</title>
        <authorList>
            <person name="Faddeeva A."/>
            <person name="Derks M.F."/>
            <person name="Anvar Y."/>
            <person name="Smit S."/>
            <person name="Van Straalen N."/>
            <person name="Roelofs D."/>
        </authorList>
    </citation>
    <scope>NUCLEOTIDE SEQUENCE [LARGE SCALE GENOMIC DNA]</scope>
    <source>
        <strain evidence="12 13">VU population</strain>
        <tissue evidence="12">Whole body</tissue>
    </source>
</reference>
<gene>
    <name evidence="12" type="ORF">Fcan01_21271</name>
</gene>
<evidence type="ECO:0000256" key="5">
    <source>
        <dbReference type="ARBA" id="ARBA00023136"/>
    </source>
</evidence>
<comment type="subcellular location">
    <subcellularLocation>
        <location evidence="1">Membrane</location>
    </subcellularLocation>
</comment>
<keyword evidence="4" id="KW-0106">Calcium</keyword>
<dbReference type="GO" id="GO:0005509">
    <property type="term" value="F:calcium ion binding"/>
    <property type="evidence" value="ECO:0007669"/>
    <property type="project" value="InterPro"/>
</dbReference>
<dbReference type="Pfam" id="PF11938">
    <property type="entry name" value="DUF3456"/>
    <property type="match status" value="1"/>
</dbReference>
<evidence type="ECO:0000256" key="9">
    <source>
        <dbReference type="SAM" id="Phobius"/>
    </source>
</evidence>
<dbReference type="InterPro" id="IPR002049">
    <property type="entry name" value="LE_dom"/>
</dbReference>
<keyword evidence="7" id="KW-0325">Glycoprotein</keyword>
<dbReference type="InterPro" id="IPR006212">
    <property type="entry name" value="Furin_repeat"/>
</dbReference>
<dbReference type="Pfam" id="PF07645">
    <property type="entry name" value="EGF_CA"/>
    <property type="match status" value="1"/>
</dbReference>
<evidence type="ECO:0000259" key="11">
    <source>
        <dbReference type="PROSITE" id="PS50026"/>
    </source>
</evidence>
<dbReference type="InterPro" id="IPR018097">
    <property type="entry name" value="EGF_Ca-bd_CS"/>
</dbReference>
<dbReference type="GO" id="GO:0016020">
    <property type="term" value="C:membrane"/>
    <property type="evidence" value="ECO:0007669"/>
    <property type="project" value="UniProtKB-SubCell"/>
</dbReference>
<feature type="chain" id="PRO_5013257229" evidence="10">
    <location>
        <begin position="24"/>
        <end position="362"/>
    </location>
</feature>
<feature type="disulfide bond" evidence="8">
    <location>
        <begin position="182"/>
        <end position="191"/>
    </location>
</feature>
<evidence type="ECO:0000256" key="3">
    <source>
        <dbReference type="ARBA" id="ARBA00022536"/>
    </source>
</evidence>
<keyword evidence="9" id="KW-0812">Transmembrane</keyword>
<dbReference type="OMA" id="MCSNCDA"/>
<organism evidence="12 13">
    <name type="scientific">Folsomia candida</name>
    <name type="common">Springtail</name>
    <dbReference type="NCBI Taxonomy" id="158441"/>
    <lineage>
        <taxon>Eukaryota</taxon>
        <taxon>Metazoa</taxon>
        <taxon>Ecdysozoa</taxon>
        <taxon>Arthropoda</taxon>
        <taxon>Hexapoda</taxon>
        <taxon>Collembola</taxon>
        <taxon>Entomobryomorpha</taxon>
        <taxon>Isotomoidea</taxon>
        <taxon>Isotomidae</taxon>
        <taxon>Proisotominae</taxon>
        <taxon>Folsomia</taxon>
    </lineage>
</organism>
<dbReference type="InterPro" id="IPR000742">
    <property type="entry name" value="EGF"/>
</dbReference>
<dbReference type="PANTHER" id="PTHR24038">
    <property type="entry name" value="STABILIN"/>
    <property type="match status" value="1"/>
</dbReference>
<dbReference type="InterPro" id="IPR021852">
    <property type="entry name" value="DUF3456"/>
</dbReference>
<dbReference type="SMART" id="SM00261">
    <property type="entry name" value="FU"/>
    <property type="match status" value="2"/>
</dbReference>
<evidence type="ECO:0000256" key="7">
    <source>
        <dbReference type="ARBA" id="ARBA00023180"/>
    </source>
</evidence>
<dbReference type="PROSITE" id="PS01187">
    <property type="entry name" value="EGF_CA"/>
    <property type="match status" value="1"/>
</dbReference>
<dbReference type="OrthoDB" id="19903at2759"/>
<evidence type="ECO:0000256" key="8">
    <source>
        <dbReference type="PROSITE-ProRule" id="PRU00076"/>
    </source>
</evidence>
<keyword evidence="13" id="KW-1185">Reference proteome</keyword>
<evidence type="ECO:0000256" key="1">
    <source>
        <dbReference type="ARBA" id="ARBA00004370"/>
    </source>
</evidence>
<comment type="caution">
    <text evidence="8">Lacks conserved residue(s) required for the propagation of feature annotation.</text>
</comment>
<dbReference type="PROSITE" id="PS01248">
    <property type="entry name" value="EGF_LAM_1"/>
    <property type="match status" value="1"/>
</dbReference>
<evidence type="ECO:0000313" key="12">
    <source>
        <dbReference type="EMBL" id="OXA43979.1"/>
    </source>
</evidence>
<name>A0A226DFM5_FOLCA</name>
<dbReference type="EMBL" id="LNIX01000020">
    <property type="protein sequence ID" value="OXA43979.1"/>
    <property type="molecule type" value="Genomic_DNA"/>
</dbReference>
<dbReference type="Proteomes" id="UP000198287">
    <property type="component" value="Unassembled WGS sequence"/>
</dbReference>